<feature type="domain" description="VOC" evidence="2">
    <location>
        <begin position="24"/>
        <end position="145"/>
    </location>
</feature>
<dbReference type="GO" id="GO:0051213">
    <property type="term" value="F:dioxygenase activity"/>
    <property type="evidence" value="ECO:0007669"/>
    <property type="project" value="UniProtKB-KW"/>
</dbReference>
<gene>
    <name evidence="3" type="ORF">SAMN03080594_10246</name>
</gene>
<keyword evidence="4" id="KW-1185">Reference proteome</keyword>
<dbReference type="OrthoDB" id="192739at2"/>
<evidence type="ECO:0000256" key="1">
    <source>
        <dbReference type="SAM" id="SignalP"/>
    </source>
</evidence>
<keyword evidence="3" id="KW-0223">Dioxygenase</keyword>
<reference evidence="4" key="1">
    <citation type="submission" date="2016-11" db="EMBL/GenBank/DDBJ databases">
        <authorList>
            <person name="Varghese N."/>
            <person name="Submissions S."/>
        </authorList>
    </citation>
    <scope>NUCLEOTIDE SEQUENCE [LARGE SCALE GENOMIC DNA]</scope>
    <source>
        <strain evidence="4">DSM 17539</strain>
    </source>
</reference>
<dbReference type="InterPro" id="IPR051332">
    <property type="entry name" value="Fosfomycin_Res_Enzymes"/>
</dbReference>
<dbReference type="InterPro" id="IPR037523">
    <property type="entry name" value="VOC_core"/>
</dbReference>
<dbReference type="InterPro" id="IPR029068">
    <property type="entry name" value="Glyas_Bleomycin-R_OHBP_Dase"/>
</dbReference>
<dbReference type="PANTHER" id="PTHR36113">
    <property type="entry name" value="LYASE, PUTATIVE-RELATED-RELATED"/>
    <property type="match status" value="1"/>
</dbReference>
<dbReference type="Gene3D" id="3.10.180.10">
    <property type="entry name" value="2,3-Dihydroxybiphenyl 1,2-Dioxygenase, domain 1"/>
    <property type="match status" value="1"/>
</dbReference>
<dbReference type="RefSeq" id="WP_072860929.1">
    <property type="nucleotide sequence ID" value="NZ_FQUX01000002.1"/>
</dbReference>
<evidence type="ECO:0000259" key="2">
    <source>
        <dbReference type="PROSITE" id="PS51819"/>
    </source>
</evidence>
<dbReference type="InterPro" id="IPR004360">
    <property type="entry name" value="Glyas_Fos-R_dOase_dom"/>
</dbReference>
<accession>A0A1M4XEY9</accession>
<dbReference type="PROSITE" id="PS51819">
    <property type="entry name" value="VOC"/>
    <property type="match status" value="1"/>
</dbReference>
<protein>
    <submittedName>
        <fullName evidence="3">Catechol 2,3-dioxygenase</fullName>
    </submittedName>
</protein>
<name>A0A1M4XEY9_9FLAO</name>
<organism evidence="3 4">
    <name type="scientific">Arenibacter palladensis</name>
    <dbReference type="NCBI Taxonomy" id="237373"/>
    <lineage>
        <taxon>Bacteria</taxon>
        <taxon>Pseudomonadati</taxon>
        <taxon>Bacteroidota</taxon>
        <taxon>Flavobacteriia</taxon>
        <taxon>Flavobacteriales</taxon>
        <taxon>Flavobacteriaceae</taxon>
        <taxon>Arenibacter</taxon>
    </lineage>
</organism>
<dbReference type="Pfam" id="PF00903">
    <property type="entry name" value="Glyoxalase"/>
    <property type="match status" value="1"/>
</dbReference>
<evidence type="ECO:0000313" key="4">
    <source>
        <dbReference type="Proteomes" id="UP000184406"/>
    </source>
</evidence>
<dbReference type="SUPFAM" id="SSF54593">
    <property type="entry name" value="Glyoxalase/Bleomycin resistance protein/Dihydroxybiphenyl dioxygenase"/>
    <property type="match status" value="1"/>
</dbReference>
<keyword evidence="1" id="KW-0732">Signal</keyword>
<dbReference type="AlphaFoldDB" id="A0A1M4XEY9"/>
<feature type="signal peptide" evidence="1">
    <location>
        <begin position="1"/>
        <end position="18"/>
    </location>
</feature>
<sequence length="148" mass="17287">MYKPLFLLLSFFILQTNAQDFDFKIDHSSLIVNNLDTTADFYSNILKLKEIPHPDKAPGFRWFQVQGNSQLHLIYKDTVVMKKHKSMHLCLSTPNLETFIKHLEDNDIEYEDWPGTKGAVTLRTDGVRQIYLTDPEGYWIEVNNAKHD</sequence>
<dbReference type="Proteomes" id="UP000184406">
    <property type="component" value="Unassembled WGS sequence"/>
</dbReference>
<dbReference type="PANTHER" id="PTHR36113:SF1">
    <property type="entry name" value="GLYOXALASE_BLEOMYCIN RESISTANCE PROTEIN_DIOXYGENASE"/>
    <property type="match status" value="1"/>
</dbReference>
<feature type="chain" id="PRO_5012454491" evidence="1">
    <location>
        <begin position="19"/>
        <end position="148"/>
    </location>
</feature>
<keyword evidence="3" id="KW-0560">Oxidoreductase</keyword>
<dbReference type="EMBL" id="FQUX01000002">
    <property type="protein sequence ID" value="SHE91866.1"/>
    <property type="molecule type" value="Genomic_DNA"/>
</dbReference>
<evidence type="ECO:0000313" key="3">
    <source>
        <dbReference type="EMBL" id="SHE91866.1"/>
    </source>
</evidence>
<proteinExistence type="predicted"/>